<evidence type="ECO:0000256" key="1">
    <source>
        <dbReference type="SAM" id="SignalP"/>
    </source>
</evidence>
<proteinExistence type="predicted"/>
<feature type="signal peptide" evidence="1">
    <location>
        <begin position="1"/>
        <end position="18"/>
    </location>
</feature>
<protein>
    <submittedName>
        <fullName evidence="2">Uncharacterized protein</fullName>
    </submittedName>
</protein>
<evidence type="ECO:0000313" key="2">
    <source>
        <dbReference type="EMBL" id="QJR80681.1"/>
    </source>
</evidence>
<feature type="chain" id="PRO_5028800217" evidence="1">
    <location>
        <begin position="19"/>
        <end position="99"/>
    </location>
</feature>
<organism evidence="2 3">
    <name type="scientific">Alteromonas pelagimontana</name>
    <dbReference type="NCBI Taxonomy" id="1858656"/>
    <lineage>
        <taxon>Bacteria</taxon>
        <taxon>Pseudomonadati</taxon>
        <taxon>Pseudomonadota</taxon>
        <taxon>Gammaproteobacteria</taxon>
        <taxon>Alteromonadales</taxon>
        <taxon>Alteromonadaceae</taxon>
        <taxon>Alteromonas/Salinimonas group</taxon>
        <taxon>Alteromonas</taxon>
    </lineage>
</organism>
<sequence>MQKWLLLVSLLFLSPCWADGKQDAVSFQTADVVAAGDYLPEEKAEKSATSEPDNPDTLLFGWRELIDSKVRSSYAVTASASIFKNQYPSSIRAPPVLLI</sequence>
<reference evidence="2 3" key="2">
    <citation type="submission" date="2020-04" db="EMBL/GenBank/DDBJ databases">
        <title>Complete genome sequence of Alteromonas pelagimontana 5.12T.</title>
        <authorList>
            <person name="Sinha R.K."/>
            <person name="Krishnan K.P."/>
            <person name="Kurian J.P."/>
        </authorList>
    </citation>
    <scope>NUCLEOTIDE SEQUENCE [LARGE SCALE GENOMIC DNA]</scope>
    <source>
        <strain evidence="2 3">5.12</strain>
    </source>
</reference>
<name>A0A6M4MBW9_9ALTE</name>
<gene>
    <name evidence="2" type="ORF">CA267_007745</name>
</gene>
<keyword evidence="3" id="KW-1185">Reference proteome</keyword>
<keyword evidence="1" id="KW-0732">Signal</keyword>
<reference evidence="3" key="1">
    <citation type="submission" date="2014-12" db="EMBL/GenBank/DDBJ databases">
        <title>Complete genome sequence of a multi-drug resistant Klebsiella pneumoniae.</title>
        <authorList>
            <person name="Hua X."/>
            <person name="Chen Q."/>
            <person name="Li X."/>
            <person name="Feng Y."/>
            <person name="Ruan Z."/>
            <person name="Yu Y."/>
        </authorList>
    </citation>
    <scope>NUCLEOTIDE SEQUENCE [LARGE SCALE GENOMIC DNA]</scope>
    <source>
        <strain evidence="3">5.12</strain>
    </source>
</reference>
<dbReference type="AlphaFoldDB" id="A0A6M4MBW9"/>
<evidence type="ECO:0000313" key="3">
    <source>
        <dbReference type="Proteomes" id="UP000219285"/>
    </source>
</evidence>
<dbReference type="RefSeq" id="WP_075608019.1">
    <property type="nucleotide sequence ID" value="NZ_CP052766.1"/>
</dbReference>
<dbReference type="EMBL" id="CP052766">
    <property type="protein sequence ID" value="QJR80681.1"/>
    <property type="molecule type" value="Genomic_DNA"/>
</dbReference>
<accession>A0A6M4MBW9</accession>
<dbReference type="Proteomes" id="UP000219285">
    <property type="component" value="Chromosome"/>
</dbReference>
<dbReference type="KEGG" id="apel:CA267_007745"/>